<dbReference type="WBParaSite" id="ES5_v2.g24703.t1">
    <property type="protein sequence ID" value="ES5_v2.g24703.t1"/>
    <property type="gene ID" value="ES5_v2.g24703"/>
</dbReference>
<organism evidence="1 2">
    <name type="scientific">Panagrolaimus sp. ES5</name>
    <dbReference type="NCBI Taxonomy" id="591445"/>
    <lineage>
        <taxon>Eukaryota</taxon>
        <taxon>Metazoa</taxon>
        <taxon>Ecdysozoa</taxon>
        <taxon>Nematoda</taxon>
        <taxon>Chromadorea</taxon>
        <taxon>Rhabditida</taxon>
        <taxon>Tylenchina</taxon>
        <taxon>Panagrolaimomorpha</taxon>
        <taxon>Panagrolaimoidea</taxon>
        <taxon>Panagrolaimidae</taxon>
        <taxon>Panagrolaimus</taxon>
    </lineage>
</organism>
<name>A0AC34G4N5_9BILA</name>
<proteinExistence type="predicted"/>
<sequence>MTLANSRLWDAINGFFFLFAHMMEKLYKNSTQLELLREFLNLQKDMIVLMLSMLEGNVLNGPIGKQMVDALLKDLTTSQAFQDFDTNKDGWISPKEFQRAMEAQKMYSVEEITYLMMCTDVNNDGKVDYMEFTERFHNPARDIGFNLAVLLTNLKEHITNDPRLEKIIEKASSLLEYFDPYLGRIEIMGSSKRVEKIYFEIQESWLEQWSKQQIRDSKNAFLFNVLQDDGGDQGKLEAFINFCEDTIFEMQHAAEISAGEGSDSKMERALRQRDYFLQQTSAGEQLSKTFATTYSYGISAANALRPENIQKSMKKAMVKFRTLTWAQLMVESMKGLYGLGKNIFFAIWFILSTILRFGFYLMNPDDEDALQKQRALEMPLQKEPPKVYHEIPGMSKVTKDFDAFGVHIHADEAFPEPELTVPDAPPESMPNGNLLNQRGSLSLDPGENLLKPPQSPIPPSSPRTPSVYDAQSVTSQQFVPVVIESEVDPNAYYEPKIAELSGTRAKGSIMNVLARNFKTFEKATLGLAFCINVILLFHRVDRQHSPNAPDPEPSDSGNIDEDDEETVENIIIEGFTIWNVEIT</sequence>
<protein>
    <submittedName>
        <fullName evidence="2">EF-hand domain-containing protein</fullName>
    </submittedName>
</protein>
<accession>A0AC34G4N5</accession>
<evidence type="ECO:0000313" key="1">
    <source>
        <dbReference type="Proteomes" id="UP000887579"/>
    </source>
</evidence>
<reference evidence="2" key="1">
    <citation type="submission" date="2022-11" db="UniProtKB">
        <authorList>
            <consortium name="WormBaseParasite"/>
        </authorList>
    </citation>
    <scope>IDENTIFICATION</scope>
</reference>
<evidence type="ECO:0000313" key="2">
    <source>
        <dbReference type="WBParaSite" id="ES5_v2.g24703.t1"/>
    </source>
</evidence>
<dbReference type="Proteomes" id="UP000887579">
    <property type="component" value="Unplaced"/>
</dbReference>